<dbReference type="EMBL" id="DYWV01000390">
    <property type="protein sequence ID" value="HJF41531.1"/>
    <property type="molecule type" value="Genomic_DNA"/>
</dbReference>
<dbReference type="Proteomes" id="UP000749320">
    <property type="component" value="Unassembled WGS sequence"/>
</dbReference>
<comment type="caution">
    <text evidence="3">The sequence shown here is derived from an EMBL/GenBank/DDBJ whole genome shotgun (WGS) entry which is preliminary data.</text>
</comment>
<reference evidence="3" key="2">
    <citation type="journal article" date="2018" name="BMC Genomics">
        <title>Whole genome sequencing and function prediction of 133 gut anaerobes isolated from chicken caecum in pure cultures.</title>
        <authorList>
            <person name="Medvecky M."/>
            <person name="Cejkova D."/>
            <person name="Polansky O."/>
            <person name="Karasova D."/>
            <person name="Kubasova T."/>
            <person name="Cizek A."/>
            <person name="Rychlik I."/>
        </authorList>
    </citation>
    <scope>NUCLEOTIDE SEQUENCE</scope>
    <source>
        <strain evidence="3">An149</strain>
    </source>
</reference>
<reference evidence="2" key="3">
    <citation type="journal article" date="2021" name="PeerJ">
        <title>Extensive microbial diversity within the chicken gut microbiome revealed by metagenomics and culture.</title>
        <authorList>
            <person name="Gilroy R."/>
            <person name="Ravi A."/>
            <person name="Getino M."/>
            <person name="Pursley I."/>
            <person name="Horton D.L."/>
            <person name="Alikhan N.F."/>
            <person name="Baker D."/>
            <person name="Gharbi K."/>
            <person name="Hall N."/>
            <person name="Watson M."/>
            <person name="Adriaenssens E.M."/>
            <person name="Foster-Nyarko E."/>
            <person name="Jarju S."/>
            <person name="Secka A."/>
            <person name="Antonio M."/>
            <person name="Oren A."/>
            <person name="Chaudhuri R.R."/>
            <person name="La Ragione R."/>
            <person name="Hildebrand F."/>
            <person name="Pallen M.J."/>
        </authorList>
    </citation>
    <scope>NUCLEOTIDE SEQUENCE</scope>
    <source>
        <strain evidence="2">CHK193-16274</strain>
    </source>
</reference>
<reference evidence="4" key="1">
    <citation type="submission" date="2017-04" db="EMBL/GenBank/DDBJ databases">
        <title>Function of individual gut microbiota members based on whole genome sequencing of pure cultures obtained from chicken caecum.</title>
        <authorList>
            <person name="Medvecky M."/>
            <person name="Cejkova D."/>
            <person name="Polansky O."/>
            <person name="Karasova D."/>
            <person name="Kubasova T."/>
            <person name="Cizek A."/>
            <person name="Rychlik I."/>
        </authorList>
    </citation>
    <scope>NUCLEOTIDE SEQUENCE [LARGE SCALE GENOMIC DNA]</scope>
    <source>
        <strain evidence="4">An149</strain>
    </source>
</reference>
<sequence>MLILNVPYNEKDDAKSLGARWNPTVKKWYVKNKKDYYKFIRWIEPYGNMVIIDELYLIEGVKKCFRCGKDTRVIGFGIDKHLSIDGLLEIENNNYDGNEIKEILYDKMLEINQDDIHIVGPIDPIPEPLMEYIQNKYNYKLRYSKTTHISSICNCCDNCDVLQGDFFLFSEVDSPFFIHSREDVKKLKIYKIKLEQDLIVNADDGWASFDEMFKKYGKIIPLDIKI</sequence>
<accession>A0A1Y4Q7E9</accession>
<dbReference type="RefSeq" id="WP_087256695.1">
    <property type="nucleotide sequence ID" value="NZ_CAJFOD010000043.1"/>
</dbReference>
<evidence type="ECO:0000313" key="3">
    <source>
        <dbReference type="EMBL" id="OUQ04947.1"/>
    </source>
</evidence>
<feature type="domain" description="DUF5710" evidence="1">
    <location>
        <begin position="2"/>
        <end position="43"/>
    </location>
</feature>
<gene>
    <name evidence="3" type="ORF">B5E91_08020</name>
    <name evidence="2" type="ORF">K8V91_11465</name>
</gene>
<evidence type="ECO:0000313" key="4">
    <source>
        <dbReference type="Proteomes" id="UP000196258"/>
    </source>
</evidence>
<dbReference type="Proteomes" id="UP000196258">
    <property type="component" value="Unassembled WGS sequence"/>
</dbReference>
<evidence type="ECO:0000313" key="2">
    <source>
        <dbReference type="EMBL" id="HJF41531.1"/>
    </source>
</evidence>
<evidence type="ECO:0000259" key="1">
    <source>
        <dbReference type="Pfam" id="PF18974"/>
    </source>
</evidence>
<dbReference type="AlphaFoldDB" id="A0A1Y4Q7E9"/>
<organism evidence="3 4">
    <name type="scientific">Thomasclavelia spiroformis</name>
    <dbReference type="NCBI Taxonomy" id="29348"/>
    <lineage>
        <taxon>Bacteria</taxon>
        <taxon>Bacillati</taxon>
        <taxon>Bacillota</taxon>
        <taxon>Erysipelotrichia</taxon>
        <taxon>Erysipelotrichales</taxon>
        <taxon>Coprobacillaceae</taxon>
        <taxon>Thomasclavelia</taxon>
    </lineage>
</organism>
<name>A0A1Y4Q7E9_9FIRM</name>
<protein>
    <submittedName>
        <fullName evidence="2">DUF5710 domain-containing protein</fullName>
    </submittedName>
</protein>
<dbReference type="EMBL" id="NFLB01000008">
    <property type="protein sequence ID" value="OUQ04947.1"/>
    <property type="molecule type" value="Genomic_DNA"/>
</dbReference>
<reference evidence="2" key="4">
    <citation type="submission" date="2021-09" db="EMBL/GenBank/DDBJ databases">
        <authorList>
            <person name="Gilroy R."/>
        </authorList>
    </citation>
    <scope>NUCLEOTIDE SEQUENCE</scope>
    <source>
        <strain evidence="2">CHK193-16274</strain>
    </source>
</reference>
<dbReference type="InterPro" id="IPR043764">
    <property type="entry name" value="DUF5710"/>
</dbReference>
<dbReference type="Pfam" id="PF18974">
    <property type="entry name" value="DUF5710"/>
    <property type="match status" value="1"/>
</dbReference>
<proteinExistence type="predicted"/>